<proteinExistence type="predicted"/>
<dbReference type="HOGENOM" id="CLU_063440_1_0_5"/>
<dbReference type="AlphaFoldDB" id="Q1QPC9"/>
<dbReference type="STRING" id="323097.Nham_1070"/>
<keyword evidence="3" id="KW-1185">Reference proteome</keyword>
<dbReference type="InterPro" id="IPR036388">
    <property type="entry name" value="WH-like_DNA-bd_sf"/>
</dbReference>
<accession>Q1QPC9</accession>
<dbReference type="KEGG" id="nha:Nham_1070"/>
<dbReference type="eggNOG" id="COG1695">
    <property type="taxonomic scope" value="Bacteria"/>
</dbReference>
<protein>
    <submittedName>
        <fullName evidence="2">Transcriptional regulator, PadR family</fullName>
    </submittedName>
</protein>
<dbReference type="InterPro" id="IPR036390">
    <property type="entry name" value="WH_DNA-bd_sf"/>
</dbReference>
<dbReference type="EMBL" id="CP000319">
    <property type="protein sequence ID" value="ABE61918.1"/>
    <property type="molecule type" value="Genomic_DNA"/>
</dbReference>
<dbReference type="OrthoDB" id="9814826at2"/>
<dbReference type="SUPFAM" id="SSF46785">
    <property type="entry name" value="Winged helix' DNA-binding domain"/>
    <property type="match status" value="1"/>
</dbReference>
<name>Q1QPC9_NITHX</name>
<evidence type="ECO:0000313" key="3">
    <source>
        <dbReference type="Proteomes" id="UP000001953"/>
    </source>
</evidence>
<dbReference type="Pfam" id="PF03551">
    <property type="entry name" value="PadR"/>
    <property type="match status" value="1"/>
</dbReference>
<evidence type="ECO:0000313" key="2">
    <source>
        <dbReference type="EMBL" id="ABE61918.1"/>
    </source>
</evidence>
<gene>
    <name evidence="2" type="ordered locus">Nham_1070</name>
</gene>
<organism evidence="2 3">
    <name type="scientific">Nitrobacter hamburgensis (strain DSM 10229 / NCIMB 13809 / X14)</name>
    <dbReference type="NCBI Taxonomy" id="323097"/>
    <lineage>
        <taxon>Bacteria</taxon>
        <taxon>Pseudomonadati</taxon>
        <taxon>Pseudomonadota</taxon>
        <taxon>Alphaproteobacteria</taxon>
        <taxon>Hyphomicrobiales</taxon>
        <taxon>Nitrobacteraceae</taxon>
        <taxon>Nitrobacter</taxon>
    </lineage>
</organism>
<evidence type="ECO:0000259" key="1">
    <source>
        <dbReference type="Pfam" id="PF03551"/>
    </source>
</evidence>
<dbReference type="PANTHER" id="PTHR43252:SF7">
    <property type="entry name" value="TRANSCRIPTIONAL REGULATOR YQJI"/>
    <property type="match status" value="1"/>
</dbReference>
<feature type="domain" description="Transcription regulator PadR N-terminal" evidence="1">
    <location>
        <begin position="19"/>
        <end position="85"/>
    </location>
</feature>
<dbReference type="InterPro" id="IPR005149">
    <property type="entry name" value="Tscrpt_reg_PadR_N"/>
</dbReference>
<dbReference type="PANTHER" id="PTHR43252">
    <property type="entry name" value="TRANSCRIPTIONAL REGULATOR YQJI"/>
    <property type="match status" value="1"/>
</dbReference>
<sequence>MTAPSSKGVAEDDLRLVALSLISEAPRHGYEVIQTIEKMTADWFLPSPNVVHPMLASLVEEHCLTASADPPRLFTITDEGRASLEQNRDRADAVLGRLNALGERVTRWRNALGMAERLKDADADATEGLLDVLARASMQRK</sequence>
<dbReference type="Gene3D" id="1.10.10.10">
    <property type="entry name" value="Winged helix-like DNA-binding domain superfamily/Winged helix DNA-binding domain"/>
    <property type="match status" value="1"/>
</dbReference>
<reference evidence="2 3" key="1">
    <citation type="submission" date="2006-03" db="EMBL/GenBank/DDBJ databases">
        <title>Complete sequence of chromosome of Nitrobacter hamburgensis X14.</title>
        <authorList>
            <consortium name="US DOE Joint Genome Institute"/>
            <person name="Copeland A."/>
            <person name="Lucas S."/>
            <person name="Lapidus A."/>
            <person name="Barry K."/>
            <person name="Detter J.C."/>
            <person name="Glavina del Rio T."/>
            <person name="Hammon N."/>
            <person name="Israni S."/>
            <person name="Dalin E."/>
            <person name="Tice H."/>
            <person name="Pitluck S."/>
            <person name="Chain P."/>
            <person name="Malfatti S."/>
            <person name="Shin M."/>
            <person name="Vergez L."/>
            <person name="Schmutz J."/>
            <person name="Larimer F."/>
            <person name="Land M."/>
            <person name="Hauser L."/>
            <person name="Kyrpides N."/>
            <person name="Ivanova N."/>
            <person name="Ward B."/>
            <person name="Arp D."/>
            <person name="Klotz M."/>
            <person name="Stein L."/>
            <person name="O'Mullan G."/>
            <person name="Starkenburg S."/>
            <person name="Sayavedra L."/>
            <person name="Poret-Peterson A.T."/>
            <person name="Gentry M.E."/>
            <person name="Bruce D."/>
            <person name="Richardson P."/>
        </authorList>
    </citation>
    <scope>NUCLEOTIDE SEQUENCE [LARGE SCALE GENOMIC DNA]</scope>
    <source>
        <strain evidence="3">DSM 10229 / NCIMB 13809 / X14</strain>
    </source>
</reference>
<dbReference type="Proteomes" id="UP000001953">
    <property type="component" value="Chromosome"/>
</dbReference>